<reference evidence="2 3" key="1">
    <citation type="submission" date="2018-07" db="EMBL/GenBank/DDBJ databases">
        <title>Genome sequences of six Lactobacillus spp. isolated from bumble bee guts.</title>
        <authorList>
            <person name="Motta E.V.S."/>
            <person name="Moran N.A."/>
        </authorList>
    </citation>
    <scope>NUCLEOTIDE SEQUENCE [LARGE SCALE GENOMIC DNA]</scope>
    <source>
        <strain evidence="2 3">BI-1.1</strain>
    </source>
</reference>
<gene>
    <name evidence="2" type="ORF">DS831_04545</name>
</gene>
<organism evidence="2 3">
    <name type="scientific">Bombilactobacillus bombi</name>
    <dbReference type="NCBI Taxonomy" id="1303590"/>
    <lineage>
        <taxon>Bacteria</taxon>
        <taxon>Bacillati</taxon>
        <taxon>Bacillota</taxon>
        <taxon>Bacilli</taxon>
        <taxon>Lactobacillales</taxon>
        <taxon>Lactobacillaceae</taxon>
        <taxon>Bombilactobacillus</taxon>
    </lineage>
</organism>
<dbReference type="Proteomes" id="UP000284109">
    <property type="component" value="Unassembled WGS sequence"/>
</dbReference>
<feature type="transmembrane region" description="Helical" evidence="1">
    <location>
        <begin position="6"/>
        <end position="24"/>
    </location>
</feature>
<accession>A0A3R6VKL2</accession>
<evidence type="ECO:0000313" key="2">
    <source>
        <dbReference type="EMBL" id="RHW51295.1"/>
    </source>
</evidence>
<proteinExistence type="predicted"/>
<sequence length="82" mass="9402">MVWYVSIPDCILGIVIGTFGTLAVQDFIKGVKRNHSVLKFVRSWFSEDTKKVEPTGMSSTDIKNFNKQILSLNLEERKRIVK</sequence>
<keyword evidence="1" id="KW-0472">Membrane</keyword>
<keyword evidence="3" id="KW-1185">Reference proteome</keyword>
<evidence type="ECO:0000313" key="3">
    <source>
        <dbReference type="Proteomes" id="UP000284109"/>
    </source>
</evidence>
<keyword evidence="1" id="KW-0812">Transmembrane</keyword>
<keyword evidence="1" id="KW-1133">Transmembrane helix</keyword>
<comment type="caution">
    <text evidence="2">The sequence shown here is derived from an EMBL/GenBank/DDBJ whole genome shotgun (WGS) entry which is preliminary data.</text>
</comment>
<protein>
    <submittedName>
        <fullName evidence="2">Uncharacterized protein</fullName>
    </submittedName>
</protein>
<dbReference type="RefSeq" id="WP_118900825.1">
    <property type="nucleotide sequence ID" value="NZ_QOCR01000002.1"/>
</dbReference>
<dbReference type="EMBL" id="QOCR01000002">
    <property type="protein sequence ID" value="RHW51295.1"/>
    <property type="molecule type" value="Genomic_DNA"/>
</dbReference>
<name>A0A3R6VKL2_9LACO</name>
<evidence type="ECO:0000256" key="1">
    <source>
        <dbReference type="SAM" id="Phobius"/>
    </source>
</evidence>
<dbReference type="AlphaFoldDB" id="A0A3R6VKL2"/>